<accession>A0ABN2ABQ6</accession>
<name>A0ABN2ABQ6_9ACTN</name>
<keyword evidence="3" id="KW-1185">Reference proteome</keyword>
<protein>
    <submittedName>
        <fullName evidence="2">Uncharacterized protein</fullName>
    </submittedName>
</protein>
<evidence type="ECO:0000256" key="1">
    <source>
        <dbReference type="SAM" id="Phobius"/>
    </source>
</evidence>
<keyword evidence="1" id="KW-0812">Transmembrane</keyword>
<keyword evidence="1" id="KW-0472">Membrane</keyword>
<dbReference type="EMBL" id="BAAAOR010000014">
    <property type="protein sequence ID" value="GAA1515869.1"/>
    <property type="molecule type" value="Genomic_DNA"/>
</dbReference>
<reference evidence="2 3" key="1">
    <citation type="journal article" date="2019" name="Int. J. Syst. Evol. Microbiol.">
        <title>The Global Catalogue of Microorganisms (GCM) 10K type strain sequencing project: providing services to taxonomists for standard genome sequencing and annotation.</title>
        <authorList>
            <consortium name="The Broad Institute Genomics Platform"/>
            <consortium name="The Broad Institute Genome Sequencing Center for Infectious Disease"/>
            <person name="Wu L."/>
            <person name="Ma J."/>
        </authorList>
    </citation>
    <scope>NUCLEOTIDE SEQUENCE [LARGE SCALE GENOMIC DNA]</scope>
    <source>
        <strain evidence="2 3">JCM 14942</strain>
    </source>
</reference>
<gene>
    <name evidence="2" type="ORF">GCM10009788_20230</name>
</gene>
<feature type="transmembrane region" description="Helical" evidence="1">
    <location>
        <begin position="59"/>
        <end position="76"/>
    </location>
</feature>
<sequence>MAEHRAGRARAQSVDVLDAVPAGQQRVDHRQALAVRVRPGAARDGEVRSSVQDFVTKRVLLWILLIFGVATVIVQVRSTLLTQPRRPAPDQSVI</sequence>
<evidence type="ECO:0000313" key="2">
    <source>
        <dbReference type="EMBL" id="GAA1515869.1"/>
    </source>
</evidence>
<evidence type="ECO:0000313" key="3">
    <source>
        <dbReference type="Proteomes" id="UP001500842"/>
    </source>
</evidence>
<comment type="caution">
    <text evidence="2">The sequence shown here is derived from an EMBL/GenBank/DDBJ whole genome shotgun (WGS) entry which is preliminary data.</text>
</comment>
<dbReference type="Proteomes" id="UP001500842">
    <property type="component" value="Unassembled WGS sequence"/>
</dbReference>
<organism evidence="2 3">
    <name type="scientific">Nocardioides humi</name>
    <dbReference type="NCBI Taxonomy" id="449461"/>
    <lineage>
        <taxon>Bacteria</taxon>
        <taxon>Bacillati</taxon>
        <taxon>Actinomycetota</taxon>
        <taxon>Actinomycetes</taxon>
        <taxon>Propionibacteriales</taxon>
        <taxon>Nocardioidaceae</taxon>
        <taxon>Nocardioides</taxon>
    </lineage>
</organism>
<proteinExistence type="predicted"/>
<keyword evidence="1" id="KW-1133">Transmembrane helix</keyword>